<name>A0A165FA79_9BASI</name>
<dbReference type="AlphaFoldDB" id="A0A165FA79"/>
<protein>
    <submittedName>
        <fullName evidence="1">Uncharacterized protein</fullName>
    </submittedName>
</protein>
<accession>A0A165FA79</accession>
<sequence length="359" mass="40253">MDKATIHAIKNSEQYWEWRFDQPFGQDNLVAYLNTFGVPVAPPQAPEEHKIEDPAFEDPAITKIMCYVLAEDQQVHIRVFIAMAEYWLICMNRACHLPSFKQPYRSITTYVSGHCLSTLANFYRCSVTQALSLSSHPNANLEHLLVLFADQSHEVCLEVLYKIISDDRLADHCVVVLLHRVLECLSSLPLASPASNKPRNLIRFVGIRLEELGMRLAADAYDSPHNADWSDTREAAEFVQWDKALTSQFLATRRTDSKIVAALVHVLGQEASVNQSTICALLTCATSLDTPTRGLLEILMKVLAASRTDVGRNRAEVGHVFQAVGRKLHHISVLLAARMQDSNVYSNIFHGDVHGTRYG</sequence>
<organism evidence="1 2">
    <name type="scientific">Calocera cornea HHB12733</name>
    <dbReference type="NCBI Taxonomy" id="1353952"/>
    <lineage>
        <taxon>Eukaryota</taxon>
        <taxon>Fungi</taxon>
        <taxon>Dikarya</taxon>
        <taxon>Basidiomycota</taxon>
        <taxon>Agaricomycotina</taxon>
        <taxon>Dacrymycetes</taxon>
        <taxon>Dacrymycetales</taxon>
        <taxon>Dacrymycetaceae</taxon>
        <taxon>Calocera</taxon>
    </lineage>
</organism>
<reference evidence="1 2" key="1">
    <citation type="journal article" date="2016" name="Mol. Biol. Evol.">
        <title>Comparative Genomics of Early-Diverging Mushroom-Forming Fungi Provides Insights into the Origins of Lignocellulose Decay Capabilities.</title>
        <authorList>
            <person name="Nagy L.G."/>
            <person name="Riley R."/>
            <person name="Tritt A."/>
            <person name="Adam C."/>
            <person name="Daum C."/>
            <person name="Floudas D."/>
            <person name="Sun H."/>
            <person name="Yadav J.S."/>
            <person name="Pangilinan J."/>
            <person name="Larsson K.H."/>
            <person name="Matsuura K."/>
            <person name="Barry K."/>
            <person name="Labutti K."/>
            <person name="Kuo R."/>
            <person name="Ohm R.A."/>
            <person name="Bhattacharya S.S."/>
            <person name="Shirouzu T."/>
            <person name="Yoshinaga Y."/>
            <person name="Martin F.M."/>
            <person name="Grigoriev I.V."/>
            <person name="Hibbett D.S."/>
        </authorList>
    </citation>
    <scope>NUCLEOTIDE SEQUENCE [LARGE SCALE GENOMIC DNA]</scope>
    <source>
        <strain evidence="1 2">HHB12733</strain>
    </source>
</reference>
<evidence type="ECO:0000313" key="1">
    <source>
        <dbReference type="EMBL" id="KZT56458.1"/>
    </source>
</evidence>
<dbReference type="InParanoid" id="A0A165FA79"/>
<proteinExistence type="predicted"/>
<gene>
    <name evidence="1" type="ORF">CALCODRAFT_509437</name>
</gene>
<keyword evidence="2" id="KW-1185">Reference proteome</keyword>
<dbReference type="Proteomes" id="UP000076842">
    <property type="component" value="Unassembled WGS sequence"/>
</dbReference>
<dbReference type="EMBL" id="KV423977">
    <property type="protein sequence ID" value="KZT56458.1"/>
    <property type="molecule type" value="Genomic_DNA"/>
</dbReference>
<evidence type="ECO:0000313" key="2">
    <source>
        <dbReference type="Proteomes" id="UP000076842"/>
    </source>
</evidence>